<organism evidence="1 2">
    <name type="scientific">Hypoxylon rubiginosum</name>
    <dbReference type="NCBI Taxonomy" id="110542"/>
    <lineage>
        <taxon>Eukaryota</taxon>
        <taxon>Fungi</taxon>
        <taxon>Dikarya</taxon>
        <taxon>Ascomycota</taxon>
        <taxon>Pezizomycotina</taxon>
        <taxon>Sordariomycetes</taxon>
        <taxon>Xylariomycetidae</taxon>
        <taxon>Xylariales</taxon>
        <taxon>Hypoxylaceae</taxon>
        <taxon>Hypoxylon</taxon>
    </lineage>
</organism>
<evidence type="ECO:0000313" key="2">
    <source>
        <dbReference type="Proteomes" id="UP001497680"/>
    </source>
</evidence>
<dbReference type="EMBL" id="MU394374">
    <property type="protein sequence ID" value="KAI6082281.1"/>
    <property type="molecule type" value="Genomic_DNA"/>
</dbReference>
<evidence type="ECO:0000313" key="1">
    <source>
        <dbReference type="EMBL" id="KAI6082281.1"/>
    </source>
</evidence>
<name>A0ACC0CPK3_9PEZI</name>
<keyword evidence="2" id="KW-1185">Reference proteome</keyword>
<accession>A0ACC0CPK3</accession>
<protein>
    <submittedName>
        <fullName evidence="1">Membrane-associating domain-containing protein</fullName>
    </submittedName>
</protein>
<dbReference type="Proteomes" id="UP001497680">
    <property type="component" value="Unassembled WGS sequence"/>
</dbReference>
<gene>
    <name evidence="1" type="ORF">F4821DRAFT_247511</name>
</gene>
<comment type="caution">
    <text evidence="1">The sequence shown here is derived from an EMBL/GenBank/DDBJ whole genome shotgun (WGS) entry which is preliminary data.</text>
</comment>
<reference evidence="1 2" key="1">
    <citation type="journal article" date="2022" name="New Phytol.">
        <title>Ecological generalism drives hyperdiversity of secondary metabolite gene clusters in xylarialean endophytes.</title>
        <authorList>
            <person name="Franco M.E.E."/>
            <person name="Wisecaver J.H."/>
            <person name="Arnold A.E."/>
            <person name="Ju Y.M."/>
            <person name="Slot J.C."/>
            <person name="Ahrendt S."/>
            <person name="Moore L.P."/>
            <person name="Eastman K.E."/>
            <person name="Scott K."/>
            <person name="Konkel Z."/>
            <person name="Mondo S.J."/>
            <person name="Kuo A."/>
            <person name="Hayes R.D."/>
            <person name="Haridas S."/>
            <person name="Andreopoulos B."/>
            <person name="Riley R."/>
            <person name="LaButti K."/>
            <person name="Pangilinan J."/>
            <person name="Lipzen A."/>
            <person name="Amirebrahimi M."/>
            <person name="Yan J."/>
            <person name="Adam C."/>
            <person name="Keymanesh K."/>
            <person name="Ng V."/>
            <person name="Louie K."/>
            <person name="Northen T."/>
            <person name="Drula E."/>
            <person name="Henrissat B."/>
            <person name="Hsieh H.M."/>
            <person name="Youens-Clark K."/>
            <person name="Lutzoni F."/>
            <person name="Miadlikowska J."/>
            <person name="Eastwood D.C."/>
            <person name="Hamelin R.C."/>
            <person name="Grigoriev I.V."/>
            <person name="U'Ren J.M."/>
        </authorList>
    </citation>
    <scope>NUCLEOTIDE SEQUENCE [LARGE SCALE GENOMIC DNA]</scope>
    <source>
        <strain evidence="1 2">ER1909</strain>
    </source>
</reference>
<sequence>MAYTFIPIVHIVTAVFAIVELGLTAYLASQYNSWFRYYDGDNSPSRVNFMIFNSVWSLLVLAYVGVVPLYMTSLFHRTAALALNAVTTIFWFAGAIALAVFVGGPWECGSDSFCGSAEAAVAFGFFLWALFCCLTVIDALDSLRSRGHNVSTSSKTNAYPGA</sequence>
<proteinExistence type="predicted"/>